<proteinExistence type="predicted"/>
<accession>A0A0W1JG48</accession>
<protein>
    <recommendedName>
        <fullName evidence="2">DUF4314 domain-containing protein</fullName>
    </recommendedName>
</protein>
<organism evidence="3 4">
    <name type="scientific">Desulfitobacterium hafniense</name>
    <name type="common">Desulfitobacterium frappieri</name>
    <dbReference type="NCBI Taxonomy" id="49338"/>
    <lineage>
        <taxon>Bacteria</taxon>
        <taxon>Bacillati</taxon>
        <taxon>Bacillota</taxon>
        <taxon>Clostridia</taxon>
        <taxon>Eubacteriales</taxon>
        <taxon>Desulfitobacteriaceae</taxon>
        <taxon>Desulfitobacterium</taxon>
    </lineage>
</organism>
<gene>
    <name evidence="3" type="ORF">AT727_23575</name>
</gene>
<feature type="domain" description="DUF4314" evidence="2">
    <location>
        <begin position="5"/>
        <end position="71"/>
    </location>
</feature>
<reference evidence="3 4" key="1">
    <citation type="submission" date="2015-12" db="EMBL/GenBank/DDBJ databases">
        <title>Draft Genome Sequence of Desulfitobacterium hafniense Strain DH, a Sulfate-reducing Bacterium Isolated from Paddy Soils.</title>
        <authorList>
            <person name="Bao P."/>
            <person name="Zhang X."/>
            <person name="Li G."/>
        </authorList>
    </citation>
    <scope>NUCLEOTIDE SEQUENCE [LARGE SCALE GENOMIC DNA]</scope>
    <source>
        <strain evidence="3 4">DH</strain>
    </source>
</reference>
<comment type="caution">
    <text evidence="3">The sequence shown here is derived from an EMBL/GenBank/DDBJ whole genome shotgun (WGS) entry which is preliminary data.</text>
</comment>
<dbReference type="Pfam" id="PF14192">
    <property type="entry name" value="DUF4314"/>
    <property type="match status" value="1"/>
</dbReference>
<feature type="region of interest" description="Disordered" evidence="1">
    <location>
        <begin position="77"/>
        <end position="99"/>
    </location>
</feature>
<sequence length="99" mass="10861">MNDNRNQVERIKNGYPVGTRIELIQAMDDVQGVEKGTKGTVIGVDDIGTIHMKWDNGRGLGLIPGEDNFKVLSCPQEEEIKESDEPSKEQSQGMGGMSL</sequence>
<dbReference type="AlphaFoldDB" id="A0A0W1JG48"/>
<dbReference type="OrthoDB" id="9813511at2"/>
<name>A0A0W1JG48_DESHA</name>
<dbReference type="Proteomes" id="UP000054623">
    <property type="component" value="Unassembled WGS sequence"/>
</dbReference>
<evidence type="ECO:0000313" key="3">
    <source>
        <dbReference type="EMBL" id="KTE90775.1"/>
    </source>
</evidence>
<evidence type="ECO:0000259" key="2">
    <source>
        <dbReference type="Pfam" id="PF14192"/>
    </source>
</evidence>
<evidence type="ECO:0000256" key="1">
    <source>
        <dbReference type="SAM" id="MobiDB-lite"/>
    </source>
</evidence>
<dbReference type="InterPro" id="IPR025463">
    <property type="entry name" value="DUF4314"/>
</dbReference>
<dbReference type="EMBL" id="LOCK01000033">
    <property type="protein sequence ID" value="KTE90775.1"/>
    <property type="molecule type" value="Genomic_DNA"/>
</dbReference>
<dbReference type="RefSeq" id="WP_058491489.1">
    <property type="nucleotide sequence ID" value="NZ_LOCK01000033.1"/>
</dbReference>
<evidence type="ECO:0000313" key="4">
    <source>
        <dbReference type="Proteomes" id="UP000054623"/>
    </source>
</evidence>